<comment type="caution">
    <text evidence="1">The sequence shown here is derived from an EMBL/GenBank/DDBJ whole genome shotgun (WGS) entry which is preliminary data.</text>
</comment>
<proteinExistence type="predicted"/>
<dbReference type="EMBL" id="BMNZ01000011">
    <property type="protein sequence ID" value="GGN09259.1"/>
    <property type="molecule type" value="Genomic_DNA"/>
</dbReference>
<evidence type="ECO:0008006" key="3">
    <source>
        <dbReference type="Google" id="ProtNLM"/>
    </source>
</evidence>
<accession>A0ABQ2IF59</accession>
<organism evidence="1 2">
    <name type="scientific">Terrabacter tumescens</name>
    <dbReference type="NCBI Taxonomy" id="60443"/>
    <lineage>
        <taxon>Bacteria</taxon>
        <taxon>Bacillati</taxon>
        <taxon>Actinomycetota</taxon>
        <taxon>Actinomycetes</taxon>
        <taxon>Micrococcales</taxon>
        <taxon>Intrasporangiaceae</taxon>
        <taxon>Terrabacter</taxon>
    </lineage>
</organism>
<sequence>MSGAFRPGPDAGVTVDGDSGTVYVARLPGGPLLVLEGAAAVIWAEATAAPAAGWLSRVAAAVGHAEDVIAADVEDFVADLRARQLLVPVDGDDQVDGADAPQ</sequence>
<evidence type="ECO:0000313" key="1">
    <source>
        <dbReference type="EMBL" id="GGN09259.1"/>
    </source>
</evidence>
<evidence type="ECO:0000313" key="2">
    <source>
        <dbReference type="Proteomes" id="UP000623461"/>
    </source>
</evidence>
<dbReference type="RefSeq" id="WP_030203331.1">
    <property type="nucleotide sequence ID" value="NZ_BMNZ01000011.1"/>
</dbReference>
<gene>
    <name evidence="1" type="ORF">GCM10009721_41420</name>
</gene>
<dbReference type="Proteomes" id="UP000623461">
    <property type="component" value="Unassembled WGS sequence"/>
</dbReference>
<reference evidence="2" key="1">
    <citation type="journal article" date="2019" name="Int. J. Syst. Evol. Microbiol.">
        <title>The Global Catalogue of Microorganisms (GCM) 10K type strain sequencing project: providing services to taxonomists for standard genome sequencing and annotation.</title>
        <authorList>
            <consortium name="The Broad Institute Genomics Platform"/>
            <consortium name="The Broad Institute Genome Sequencing Center for Infectious Disease"/>
            <person name="Wu L."/>
            <person name="Ma J."/>
        </authorList>
    </citation>
    <scope>NUCLEOTIDE SEQUENCE [LARGE SCALE GENOMIC DNA]</scope>
    <source>
        <strain evidence="2">JCM 1365</strain>
    </source>
</reference>
<keyword evidence="2" id="KW-1185">Reference proteome</keyword>
<protein>
    <recommendedName>
        <fullName evidence="3">Coenzyme PQQ synthesis protein D (PqqD)</fullName>
    </recommendedName>
</protein>
<name>A0ABQ2IF59_9MICO</name>